<dbReference type="EMBL" id="LGSZ01000036">
    <property type="protein sequence ID" value="KPH80870.1"/>
    <property type="molecule type" value="Genomic_DNA"/>
</dbReference>
<feature type="transmembrane region" description="Helical" evidence="6">
    <location>
        <begin position="85"/>
        <end position="113"/>
    </location>
</feature>
<feature type="transmembrane region" description="Helical" evidence="6">
    <location>
        <begin position="17"/>
        <end position="34"/>
    </location>
</feature>
<dbReference type="PATRIC" id="fig|1526658.3.peg.5011"/>
<keyword evidence="4 6" id="KW-1133">Transmembrane helix</keyword>
<dbReference type="InterPro" id="IPR022791">
    <property type="entry name" value="L-PG_synthase/AglD"/>
</dbReference>
<keyword evidence="8" id="KW-1185">Reference proteome</keyword>
<feature type="transmembrane region" description="Helical" evidence="6">
    <location>
        <begin position="303"/>
        <end position="326"/>
    </location>
</feature>
<protein>
    <recommendedName>
        <fullName evidence="9">Flippase-like domain-containing protein</fullName>
    </recommendedName>
</protein>
<dbReference type="PANTHER" id="PTHR39087:SF2">
    <property type="entry name" value="UPF0104 MEMBRANE PROTEIN MJ1595"/>
    <property type="match status" value="1"/>
</dbReference>
<evidence type="ECO:0000256" key="2">
    <source>
        <dbReference type="ARBA" id="ARBA00022475"/>
    </source>
</evidence>
<evidence type="ECO:0008006" key="9">
    <source>
        <dbReference type="Google" id="ProtNLM"/>
    </source>
</evidence>
<keyword evidence="3 6" id="KW-0812">Transmembrane</keyword>
<evidence type="ECO:0000313" key="7">
    <source>
        <dbReference type="EMBL" id="KPH80870.1"/>
    </source>
</evidence>
<feature type="transmembrane region" description="Helical" evidence="6">
    <location>
        <begin position="165"/>
        <end position="184"/>
    </location>
</feature>
<dbReference type="GO" id="GO:0005886">
    <property type="term" value="C:plasma membrane"/>
    <property type="evidence" value="ECO:0007669"/>
    <property type="project" value="UniProtKB-SubCell"/>
</dbReference>
<feature type="transmembrane region" description="Helical" evidence="6">
    <location>
        <begin position="229"/>
        <end position="252"/>
    </location>
</feature>
<evidence type="ECO:0000256" key="3">
    <source>
        <dbReference type="ARBA" id="ARBA00022692"/>
    </source>
</evidence>
<dbReference type="AlphaFoldDB" id="A0A0N1FI89"/>
<dbReference type="Proteomes" id="UP000037822">
    <property type="component" value="Unassembled WGS sequence"/>
</dbReference>
<sequence length="344" mass="37402">MDDAYVIDRKGRDWRRWLPWLGAAIGLATLAWVLRKFDLDRFLTTLRDADLRFLLILPGAVIAEQTVRAWKWRQLLFPLRPIGTIYLFGAIMAGYLLATLVPFGFGTIARSWLVARRESLKLASVLATVALDRLSDGIVFVCLIPIVLLLVAFPDPGGVRAGLVWGGAGMVLLFAILLAGLIIYRRQASAAALMRLLDRLPARLAAPLKRLSSSFAEGINWPRRWRGGAVILGSIAIKLLAVTQFLWAGLAFGITFQPAQYLFIMVFVGSLVILGHFARVAGSFIIGALFVLSLLGVPEEQALAMVLVVEAANLLSVAGIGAVALWSQGVAISDMRAEAASRRG</sequence>
<comment type="caution">
    <text evidence="7">The sequence shown here is derived from an EMBL/GenBank/DDBJ whole genome shotgun (WGS) entry which is preliminary data.</text>
</comment>
<name>A0A0N1FI89_9HYPH</name>
<reference evidence="7 8" key="1">
    <citation type="submission" date="2015-07" db="EMBL/GenBank/DDBJ databases">
        <title>Whole genome sequencing of Bosea vaviloviae isolated from cave pool.</title>
        <authorList>
            <person name="Tan N.E.H."/>
            <person name="Lee Y.P."/>
            <person name="Gan H.M."/>
            <person name="Barton H."/>
            <person name="Savka M.A."/>
        </authorList>
    </citation>
    <scope>NUCLEOTIDE SEQUENCE [LARGE SCALE GENOMIC DNA]</scope>
    <source>
        <strain evidence="7 8">SD260</strain>
    </source>
</reference>
<evidence type="ECO:0000313" key="8">
    <source>
        <dbReference type="Proteomes" id="UP000037822"/>
    </source>
</evidence>
<keyword evidence="2" id="KW-1003">Cell membrane</keyword>
<keyword evidence="5 6" id="KW-0472">Membrane</keyword>
<evidence type="ECO:0000256" key="4">
    <source>
        <dbReference type="ARBA" id="ARBA00022989"/>
    </source>
</evidence>
<organism evidence="7 8">
    <name type="scientific">Bosea vaviloviae</name>
    <dbReference type="NCBI Taxonomy" id="1526658"/>
    <lineage>
        <taxon>Bacteria</taxon>
        <taxon>Pseudomonadati</taxon>
        <taxon>Pseudomonadota</taxon>
        <taxon>Alphaproteobacteria</taxon>
        <taxon>Hyphomicrobiales</taxon>
        <taxon>Boseaceae</taxon>
        <taxon>Bosea</taxon>
    </lineage>
</organism>
<evidence type="ECO:0000256" key="6">
    <source>
        <dbReference type="SAM" id="Phobius"/>
    </source>
</evidence>
<dbReference type="Pfam" id="PF03706">
    <property type="entry name" value="LPG_synthase_TM"/>
    <property type="match status" value="1"/>
</dbReference>
<comment type="subcellular location">
    <subcellularLocation>
        <location evidence="1">Cell membrane</location>
        <topology evidence="1">Multi-pass membrane protein</topology>
    </subcellularLocation>
</comment>
<gene>
    <name evidence="7" type="ORF">AE618_11245</name>
</gene>
<feature type="transmembrane region" description="Helical" evidence="6">
    <location>
        <begin position="134"/>
        <end position="153"/>
    </location>
</feature>
<proteinExistence type="predicted"/>
<evidence type="ECO:0000256" key="5">
    <source>
        <dbReference type="ARBA" id="ARBA00023136"/>
    </source>
</evidence>
<dbReference type="PANTHER" id="PTHR39087">
    <property type="entry name" value="UPF0104 MEMBRANE PROTEIN MJ1595"/>
    <property type="match status" value="1"/>
</dbReference>
<feature type="transmembrane region" description="Helical" evidence="6">
    <location>
        <begin position="280"/>
        <end position="297"/>
    </location>
</feature>
<evidence type="ECO:0000256" key="1">
    <source>
        <dbReference type="ARBA" id="ARBA00004651"/>
    </source>
</evidence>
<feature type="transmembrane region" description="Helical" evidence="6">
    <location>
        <begin position="258"/>
        <end position="275"/>
    </location>
</feature>
<accession>A0A0N1FI89</accession>